<dbReference type="Gene3D" id="1.20.120.80">
    <property type="entry name" value="Cytochrome c oxidase, subunit III, four-helix bundle"/>
    <property type="match status" value="1"/>
</dbReference>
<accession>A0A1U9XPJ7</accession>
<evidence type="ECO:0000259" key="10">
    <source>
        <dbReference type="PROSITE" id="PS50253"/>
    </source>
</evidence>
<gene>
    <name evidence="11" type="primary">COX3</name>
</gene>
<evidence type="ECO:0000256" key="4">
    <source>
        <dbReference type="ARBA" id="ARBA00022692"/>
    </source>
</evidence>
<dbReference type="InterPro" id="IPR035973">
    <property type="entry name" value="Cyt_c_oxidase_su3-like_sf"/>
</dbReference>
<evidence type="ECO:0000256" key="5">
    <source>
        <dbReference type="ARBA" id="ARBA00022967"/>
    </source>
</evidence>
<dbReference type="InterPro" id="IPR033945">
    <property type="entry name" value="Cyt_c_oxase_su3_dom"/>
</dbReference>
<feature type="transmembrane region" description="Helical" evidence="9">
    <location>
        <begin position="249"/>
        <end position="268"/>
    </location>
</feature>
<dbReference type="InterPro" id="IPR013833">
    <property type="entry name" value="Cyt_c_oxidase_su3_a-hlx"/>
</dbReference>
<evidence type="ECO:0000256" key="3">
    <source>
        <dbReference type="ARBA" id="ARBA00015944"/>
    </source>
</evidence>
<dbReference type="FunFam" id="1.20.120.80:FF:000002">
    <property type="entry name" value="Cytochrome c oxidase subunit 3"/>
    <property type="match status" value="1"/>
</dbReference>
<dbReference type="CTD" id="4514"/>
<dbReference type="PANTHER" id="PTHR11403">
    <property type="entry name" value="CYTOCHROME C OXIDASE SUBUNIT III"/>
    <property type="match status" value="1"/>
</dbReference>
<feature type="transmembrane region" description="Helical" evidence="9">
    <location>
        <begin position="89"/>
        <end position="111"/>
    </location>
</feature>
<feature type="transmembrane region" description="Helical" evidence="9">
    <location>
        <begin position="207"/>
        <end position="229"/>
    </location>
</feature>
<feature type="transmembrane region" description="Helical" evidence="9">
    <location>
        <begin position="21"/>
        <end position="44"/>
    </location>
</feature>
<dbReference type="Gene3D" id="1.10.287.70">
    <property type="match status" value="1"/>
</dbReference>
<dbReference type="GO" id="GO:0004129">
    <property type="term" value="F:cytochrome-c oxidase activity"/>
    <property type="evidence" value="ECO:0007669"/>
    <property type="project" value="InterPro"/>
</dbReference>
<comment type="function">
    <text evidence="8">Component of the cytochrome c oxidase, the last enzyme in the mitochondrial electron transport chain which drives oxidative phosphorylation. The respiratory chain contains 3 multisubunit complexes succinate dehydrogenase (complex II, CII), ubiquinol-cytochrome c oxidoreductase (cytochrome b-c1 complex, complex III, CIII) and cytochrome c oxidase (complex IV, CIV), that cooperate to transfer electrons derived from NADH and succinate to molecular oxygen, creating an electrochemical gradient over the inner membrane that drives transmembrane transport and the ATP synthase. Cytochrome c oxidase is the component of the respiratory chain that catalyzes the reduction of oxygen to water. Electrons originating from reduced cytochrome c in the intermembrane space (IMS) are transferred via the dinuclear copper A center (CU(A)) of subunit 2 and heme A of subunit 1 to the active site in subunit 1, a binuclear center (BNC) formed by heme A3 and copper B (CU(B)). The BNC reduces molecular oxygen to 2 water molecules using 4 electrons from cytochrome c in the IMS and 4 protons from the mitochondrial matrix.</text>
</comment>
<dbReference type="GO" id="GO:0005739">
    <property type="term" value="C:mitochondrion"/>
    <property type="evidence" value="ECO:0007669"/>
    <property type="project" value="TreeGrafter"/>
</dbReference>
<feature type="transmembrane region" description="Helical" evidence="9">
    <location>
        <begin position="138"/>
        <end position="156"/>
    </location>
</feature>
<dbReference type="AlphaFoldDB" id="A0A1U9XPJ7"/>
<evidence type="ECO:0000256" key="1">
    <source>
        <dbReference type="ARBA" id="ARBA00004141"/>
    </source>
</evidence>
<dbReference type="CDD" id="cd01665">
    <property type="entry name" value="Cyt_c_Oxidase_III"/>
    <property type="match status" value="1"/>
</dbReference>
<dbReference type="InterPro" id="IPR000298">
    <property type="entry name" value="Cyt_c_oxidase-like_su3"/>
</dbReference>
<name>A0A1U9XPJ7_9BIVA</name>
<feature type="transmembrane region" description="Helical" evidence="9">
    <location>
        <begin position="168"/>
        <end position="187"/>
    </location>
</feature>
<feature type="domain" description="Heme-copper oxidase subunit III family profile" evidence="10">
    <location>
        <begin position="13"/>
        <end position="270"/>
    </location>
</feature>
<dbReference type="GO" id="GO:0006123">
    <property type="term" value="P:mitochondrial electron transport, cytochrome c to oxygen"/>
    <property type="evidence" value="ECO:0007669"/>
    <property type="project" value="TreeGrafter"/>
</dbReference>
<dbReference type="GeneID" id="32229743"/>
<feature type="transmembrane region" description="Helical" evidence="9">
    <location>
        <begin position="50"/>
        <end position="68"/>
    </location>
</feature>
<protein>
    <recommendedName>
        <fullName evidence="3 8">Cytochrome c oxidase subunit 3</fullName>
    </recommendedName>
</protein>
<keyword evidence="6 9" id="KW-1133">Transmembrane helix</keyword>
<evidence type="ECO:0000313" key="11">
    <source>
        <dbReference type="EMBL" id="AQZ26163.1"/>
    </source>
</evidence>
<proteinExistence type="inferred from homology"/>
<keyword evidence="8 11" id="KW-0496">Mitochondrion</keyword>
<dbReference type="SUPFAM" id="SSF81452">
    <property type="entry name" value="Cytochrome c oxidase subunit III-like"/>
    <property type="match status" value="1"/>
</dbReference>
<dbReference type="EMBL" id="KX815961">
    <property type="protein sequence ID" value="AQZ26163.1"/>
    <property type="molecule type" value="Genomic_DNA"/>
</dbReference>
<sequence length="283" mass="31984">MVNGQQKVYFSRGRHGFHVVSVSPWPVLTAVGAYILTLGLVIWFHGGSLFHVWIGLCTIGFMSSLWWRDVIRESTYGGNHTSVVVRSHAIGMALFIISESFFFLSIFWAFFHSSLAPSVEIGCCWPPVGVEPLDPWKVPLFNTVVLISSGVTVTWAHRALRSGSLDEVLVGLFATVCLGGYFTYLQLGEYKAASFTIADGVYGSTFFVGTGFHGLHVIVGTVFLSVCLWRAYMLHFSTGHHFGLEAAIWYWHFVDVVWVFLFIWMYVWGSWGVAWDVFERRWQ</sequence>
<dbReference type="RefSeq" id="YP_009353862.1">
    <property type="nucleotide sequence ID" value="NC_034303.1"/>
</dbReference>
<evidence type="ECO:0000256" key="6">
    <source>
        <dbReference type="ARBA" id="ARBA00022989"/>
    </source>
</evidence>
<keyword evidence="4 8" id="KW-0812">Transmembrane</keyword>
<keyword evidence="5" id="KW-1278">Translocase</keyword>
<dbReference type="GO" id="GO:0016020">
    <property type="term" value="C:membrane"/>
    <property type="evidence" value="ECO:0007669"/>
    <property type="project" value="UniProtKB-SubCell"/>
</dbReference>
<comment type="subcellular location">
    <subcellularLocation>
        <location evidence="1">Membrane</location>
        <topology evidence="1">Multi-pass membrane protein</topology>
    </subcellularLocation>
</comment>
<organism evidence="11">
    <name type="scientific">Myadora brevis</name>
    <dbReference type="NCBI Taxonomy" id="457650"/>
    <lineage>
        <taxon>Eukaryota</taxon>
        <taxon>Metazoa</taxon>
        <taxon>Spiralia</taxon>
        <taxon>Lophotrochozoa</taxon>
        <taxon>Mollusca</taxon>
        <taxon>Bivalvia</taxon>
        <taxon>Autobranchia</taxon>
        <taxon>Heteroconchia</taxon>
        <taxon>Euheterodonta</taxon>
        <taxon>Anomalodesmata</taxon>
        <taxon>Pandoroidea</taxon>
        <taxon>Myochamidae</taxon>
        <taxon>Myadora</taxon>
    </lineage>
</organism>
<reference evidence="11" key="1">
    <citation type="journal article" date="2017" name="Mol. Phylogenet. Evol.">
        <title>Curious bivalves: Systematic utility and unusual properties of anomalodesmatan mitochondrial genomes.</title>
        <authorList>
            <person name="Williams S.T."/>
            <person name="Foster P.G."/>
            <person name="Hughes C."/>
            <person name="Harper E.M."/>
            <person name="Taylor J.D."/>
            <person name="Littlewood D.T."/>
            <person name="Dyal P."/>
            <person name="Hopkins K.P."/>
            <person name="Briscoe A.G."/>
        </authorList>
    </citation>
    <scope>NUCLEOTIDE SEQUENCE</scope>
</reference>
<evidence type="ECO:0000256" key="2">
    <source>
        <dbReference type="ARBA" id="ARBA00010581"/>
    </source>
</evidence>
<dbReference type="Pfam" id="PF00510">
    <property type="entry name" value="COX3"/>
    <property type="match status" value="1"/>
</dbReference>
<dbReference type="InterPro" id="IPR024791">
    <property type="entry name" value="Cyt_c/ubiquinol_Oxase_su3"/>
</dbReference>
<evidence type="ECO:0000256" key="9">
    <source>
        <dbReference type="SAM" id="Phobius"/>
    </source>
</evidence>
<evidence type="ECO:0000256" key="7">
    <source>
        <dbReference type="ARBA" id="ARBA00023136"/>
    </source>
</evidence>
<comment type="similarity">
    <text evidence="2 8">Belongs to the cytochrome c oxidase subunit 3 family.</text>
</comment>
<keyword evidence="7 9" id="KW-0472">Membrane</keyword>
<geneLocation type="mitochondrion" evidence="11"/>
<dbReference type="PROSITE" id="PS50253">
    <property type="entry name" value="COX3"/>
    <property type="match status" value="1"/>
</dbReference>
<evidence type="ECO:0000256" key="8">
    <source>
        <dbReference type="RuleBase" id="RU003375"/>
    </source>
</evidence>
<dbReference type="PANTHER" id="PTHR11403:SF7">
    <property type="entry name" value="CYTOCHROME C OXIDASE SUBUNIT 3"/>
    <property type="match status" value="1"/>
</dbReference>